<protein>
    <submittedName>
        <fullName evidence="1">Uncharacterized protein</fullName>
    </submittedName>
</protein>
<proteinExistence type="predicted"/>
<name>A0A6H1ZF75_9ZZZZ</name>
<sequence length="84" mass="9501">MITKEYNGHRSWNAWNVALWIGNDEALYNLAMECLDNPKVNRNKRGIAYATHLFMRMIAGNKTPDGATYNTLCVKEALLGLIEA</sequence>
<dbReference type="EMBL" id="MT144001">
    <property type="protein sequence ID" value="QJA46027.1"/>
    <property type="molecule type" value="Genomic_DNA"/>
</dbReference>
<reference evidence="1" key="1">
    <citation type="submission" date="2020-03" db="EMBL/GenBank/DDBJ databases">
        <title>The deep terrestrial virosphere.</title>
        <authorList>
            <person name="Holmfeldt K."/>
            <person name="Nilsson E."/>
            <person name="Simone D."/>
            <person name="Lopez-Fernandez M."/>
            <person name="Wu X."/>
            <person name="de Brujin I."/>
            <person name="Lundin D."/>
            <person name="Andersson A."/>
            <person name="Bertilsson S."/>
            <person name="Dopson M."/>
        </authorList>
    </citation>
    <scope>NUCLEOTIDE SEQUENCE</scope>
    <source>
        <strain evidence="1">TM448A00302</strain>
    </source>
</reference>
<gene>
    <name evidence="1" type="ORF">TM448A00302_0035</name>
</gene>
<dbReference type="InterPro" id="IPR055673">
    <property type="entry name" value="DUF7249"/>
</dbReference>
<accession>A0A6H1ZF75</accession>
<dbReference type="Pfam" id="PF23907">
    <property type="entry name" value="DUF7249"/>
    <property type="match status" value="1"/>
</dbReference>
<evidence type="ECO:0000313" key="1">
    <source>
        <dbReference type="EMBL" id="QJA46027.1"/>
    </source>
</evidence>
<organism evidence="1">
    <name type="scientific">viral metagenome</name>
    <dbReference type="NCBI Taxonomy" id="1070528"/>
    <lineage>
        <taxon>unclassified sequences</taxon>
        <taxon>metagenomes</taxon>
        <taxon>organismal metagenomes</taxon>
    </lineage>
</organism>
<dbReference type="AlphaFoldDB" id="A0A6H1ZF75"/>